<feature type="transmembrane region" description="Helical" evidence="6">
    <location>
        <begin position="45"/>
        <end position="67"/>
    </location>
</feature>
<evidence type="ECO:0000256" key="3">
    <source>
        <dbReference type="ARBA" id="ARBA00022989"/>
    </source>
</evidence>
<name>A0AAD7U9J8_9STRA</name>
<dbReference type="EMBL" id="JAQMWT010000524">
    <property type="protein sequence ID" value="KAJ8600369.1"/>
    <property type="molecule type" value="Genomic_DNA"/>
</dbReference>
<sequence length="213" mass="22598">MAASAAAAASSSSGETNPLLEGGAEEDPEEAQVPAIEELGETCLMLLQAVSAATMGAGALVMAVNLYVMCEFSEPIRMYAVRSYNVIFGVFIILAEAERPALLLDYFKFLKVWTAKGLFIAFVGILTLDTEMRSVSLLQTVCALLTFSLGGLYFVLGLLCLRTYRDARKAAAGTPEAKSSEEPASDAVDAPASAEEAPSDAPSWMDPAKDPRK</sequence>
<dbReference type="PANTHER" id="PTHR28128">
    <property type="entry name" value="GOLGI APPARATUS MEMBRANE PROTEIN TVP15"/>
    <property type="match status" value="1"/>
</dbReference>
<keyword evidence="8" id="KW-1185">Reference proteome</keyword>
<dbReference type="Pfam" id="PF08507">
    <property type="entry name" value="COPI_assoc"/>
    <property type="match status" value="1"/>
</dbReference>
<organism evidence="7 8">
    <name type="scientific">Chrysophaeum taylorii</name>
    <dbReference type="NCBI Taxonomy" id="2483200"/>
    <lineage>
        <taxon>Eukaryota</taxon>
        <taxon>Sar</taxon>
        <taxon>Stramenopiles</taxon>
        <taxon>Ochrophyta</taxon>
        <taxon>Pelagophyceae</taxon>
        <taxon>Pelagomonadales</taxon>
        <taxon>Pelagomonadaceae</taxon>
        <taxon>Chrysophaeum</taxon>
    </lineage>
</organism>
<feature type="compositionally biased region" description="Low complexity" evidence="5">
    <location>
        <begin position="1"/>
        <end position="13"/>
    </location>
</feature>
<keyword evidence="3 6" id="KW-1133">Transmembrane helix</keyword>
<evidence type="ECO:0000256" key="5">
    <source>
        <dbReference type="SAM" id="MobiDB-lite"/>
    </source>
</evidence>
<evidence type="ECO:0000313" key="7">
    <source>
        <dbReference type="EMBL" id="KAJ8600369.1"/>
    </source>
</evidence>
<comment type="caution">
    <text evidence="7">The sequence shown here is derived from an EMBL/GenBank/DDBJ whole genome shotgun (WGS) entry which is preliminary data.</text>
</comment>
<proteinExistence type="predicted"/>
<comment type="subcellular location">
    <subcellularLocation>
        <location evidence="1">Membrane</location>
        <topology evidence="1">Multi-pass membrane protein</topology>
    </subcellularLocation>
</comment>
<evidence type="ECO:0000256" key="1">
    <source>
        <dbReference type="ARBA" id="ARBA00004141"/>
    </source>
</evidence>
<evidence type="ECO:0008006" key="9">
    <source>
        <dbReference type="Google" id="ProtNLM"/>
    </source>
</evidence>
<reference evidence="7" key="1">
    <citation type="submission" date="2023-01" db="EMBL/GenBank/DDBJ databases">
        <title>Metagenome sequencing of chrysophaentin producing Chrysophaeum taylorii.</title>
        <authorList>
            <person name="Davison J."/>
            <person name="Bewley C."/>
        </authorList>
    </citation>
    <scope>NUCLEOTIDE SEQUENCE</scope>
    <source>
        <strain evidence="7">NIES-1699</strain>
    </source>
</reference>
<gene>
    <name evidence="7" type="ORF">CTAYLR_000705</name>
</gene>
<feature type="region of interest" description="Disordered" evidence="5">
    <location>
        <begin position="172"/>
        <end position="213"/>
    </location>
</feature>
<protein>
    <recommendedName>
        <fullName evidence="9">COPI associated protein</fullName>
    </recommendedName>
</protein>
<dbReference type="PANTHER" id="PTHR28128:SF1">
    <property type="entry name" value="GOLGI APPARATUS MEMBRANE PROTEIN TVP15"/>
    <property type="match status" value="1"/>
</dbReference>
<dbReference type="AlphaFoldDB" id="A0AAD7U9J8"/>
<evidence type="ECO:0000256" key="2">
    <source>
        <dbReference type="ARBA" id="ARBA00022692"/>
    </source>
</evidence>
<dbReference type="Proteomes" id="UP001230188">
    <property type="component" value="Unassembled WGS sequence"/>
</dbReference>
<evidence type="ECO:0000256" key="6">
    <source>
        <dbReference type="SAM" id="Phobius"/>
    </source>
</evidence>
<feature type="region of interest" description="Disordered" evidence="5">
    <location>
        <begin position="1"/>
        <end position="31"/>
    </location>
</feature>
<feature type="transmembrane region" description="Helical" evidence="6">
    <location>
        <begin position="135"/>
        <end position="159"/>
    </location>
</feature>
<feature type="transmembrane region" description="Helical" evidence="6">
    <location>
        <begin position="79"/>
        <end position="97"/>
    </location>
</feature>
<evidence type="ECO:0000313" key="8">
    <source>
        <dbReference type="Proteomes" id="UP001230188"/>
    </source>
</evidence>
<keyword evidence="4 6" id="KW-0472">Membrane</keyword>
<keyword evidence="2 6" id="KW-0812">Transmembrane</keyword>
<dbReference type="GO" id="GO:0016020">
    <property type="term" value="C:membrane"/>
    <property type="evidence" value="ECO:0007669"/>
    <property type="project" value="UniProtKB-SubCell"/>
</dbReference>
<accession>A0AAD7U9J8</accession>
<dbReference type="InterPro" id="IPR013714">
    <property type="entry name" value="Golgi_TVP15"/>
</dbReference>
<feature type="compositionally biased region" description="Low complexity" evidence="5">
    <location>
        <begin position="185"/>
        <end position="203"/>
    </location>
</feature>
<evidence type="ECO:0000256" key="4">
    <source>
        <dbReference type="ARBA" id="ARBA00023136"/>
    </source>
</evidence>